<keyword evidence="2" id="KW-0472">Membrane</keyword>
<reference evidence="3 4" key="1">
    <citation type="journal article" date="2018" name="Nat. Ecol. Evol.">
        <title>Pezizomycetes genomes reveal the molecular basis of ectomycorrhizal truffle lifestyle.</title>
        <authorList>
            <person name="Murat C."/>
            <person name="Payen T."/>
            <person name="Noel B."/>
            <person name="Kuo A."/>
            <person name="Morin E."/>
            <person name="Chen J."/>
            <person name="Kohler A."/>
            <person name="Krizsan K."/>
            <person name="Balestrini R."/>
            <person name="Da Silva C."/>
            <person name="Montanini B."/>
            <person name="Hainaut M."/>
            <person name="Levati E."/>
            <person name="Barry K.W."/>
            <person name="Belfiori B."/>
            <person name="Cichocki N."/>
            <person name="Clum A."/>
            <person name="Dockter R.B."/>
            <person name="Fauchery L."/>
            <person name="Guy J."/>
            <person name="Iotti M."/>
            <person name="Le Tacon F."/>
            <person name="Lindquist E.A."/>
            <person name="Lipzen A."/>
            <person name="Malagnac F."/>
            <person name="Mello A."/>
            <person name="Molinier V."/>
            <person name="Miyauchi S."/>
            <person name="Poulain J."/>
            <person name="Riccioni C."/>
            <person name="Rubini A."/>
            <person name="Sitrit Y."/>
            <person name="Splivallo R."/>
            <person name="Traeger S."/>
            <person name="Wang M."/>
            <person name="Zifcakova L."/>
            <person name="Wipf D."/>
            <person name="Zambonelli A."/>
            <person name="Paolocci F."/>
            <person name="Nowrousian M."/>
            <person name="Ottonello S."/>
            <person name="Baldrian P."/>
            <person name="Spatafora J.W."/>
            <person name="Henrissat B."/>
            <person name="Nagy L.G."/>
            <person name="Aury J.M."/>
            <person name="Wincker P."/>
            <person name="Grigoriev I.V."/>
            <person name="Bonfante P."/>
            <person name="Martin F.M."/>
        </authorList>
    </citation>
    <scope>NUCLEOTIDE SEQUENCE [LARGE SCALE GENOMIC DNA]</scope>
    <source>
        <strain evidence="3 4">RN42</strain>
    </source>
</reference>
<keyword evidence="2" id="KW-1133">Transmembrane helix</keyword>
<dbReference type="AlphaFoldDB" id="A0A3N4HSX2"/>
<feature type="region of interest" description="Disordered" evidence="1">
    <location>
        <begin position="141"/>
        <end position="161"/>
    </location>
</feature>
<evidence type="ECO:0000256" key="1">
    <source>
        <dbReference type="SAM" id="MobiDB-lite"/>
    </source>
</evidence>
<feature type="transmembrane region" description="Helical" evidence="2">
    <location>
        <begin position="208"/>
        <end position="230"/>
    </location>
</feature>
<keyword evidence="2" id="KW-0812">Transmembrane</keyword>
<feature type="transmembrane region" description="Helical" evidence="2">
    <location>
        <begin position="113"/>
        <end position="132"/>
    </location>
</feature>
<sequence length="305" mass="34830">MADFSEPVKIQPCYITRRSGYHSEQCLPYYHTSQINHFPSEFPAIHCPSNPPSFNNHHILNTSIAYWHIGNPCIVSPSVKPATRQPLPPHLWHPKKRSIKGIFQRVTRREWKLIAAQVSAFVTIFLIFLILVRTGILPAPGTTNHRHSKEDGSGDTPPADNPTQYTVSDQAFWSEFTKQVGAAIKNHEEQSKKDMRQGLNEVVGWAEALVSIFFGLSLGGCLFSLIYLVWSRLGHFKKQLRHEWELDIKELGWQVEEAEKWVMEEEQKSPRRRFGESLGRVQEWLGARVTGVVELTRSPLPFGLA</sequence>
<keyword evidence="4" id="KW-1185">Reference proteome</keyword>
<accession>A0A3N4HSX2</accession>
<name>A0A3N4HSX2_ASCIM</name>
<dbReference type="EMBL" id="ML119734">
    <property type="protein sequence ID" value="RPA76953.1"/>
    <property type="molecule type" value="Genomic_DNA"/>
</dbReference>
<evidence type="ECO:0000313" key="4">
    <source>
        <dbReference type="Proteomes" id="UP000275078"/>
    </source>
</evidence>
<gene>
    <name evidence="3" type="ORF">BJ508DRAFT_179360</name>
</gene>
<evidence type="ECO:0000256" key="2">
    <source>
        <dbReference type="SAM" id="Phobius"/>
    </source>
</evidence>
<dbReference type="Proteomes" id="UP000275078">
    <property type="component" value="Unassembled WGS sequence"/>
</dbReference>
<protein>
    <submittedName>
        <fullName evidence="3">Uncharacterized protein</fullName>
    </submittedName>
</protein>
<evidence type="ECO:0000313" key="3">
    <source>
        <dbReference type="EMBL" id="RPA76953.1"/>
    </source>
</evidence>
<proteinExistence type="predicted"/>
<organism evidence="3 4">
    <name type="scientific">Ascobolus immersus RN42</name>
    <dbReference type="NCBI Taxonomy" id="1160509"/>
    <lineage>
        <taxon>Eukaryota</taxon>
        <taxon>Fungi</taxon>
        <taxon>Dikarya</taxon>
        <taxon>Ascomycota</taxon>
        <taxon>Pezizomycotina</taxon>
        <taxon>Pezizomycetes</taxon>
        <taxon>Pezizales</taxon>
        <taxon>Ascobolaceae</taxon>
        <taxon>Ascobolus</taxon>
    </lineage>
</organism>